<keyword evidence="1" id="KW-0378">Hydrolase</keyword>
<dbReference type="AlphaFoldDB" id="A0A9W8GBH2"/>
<dbReference type="InterPro" id="IPR051058">
    <property type="entry name" value="GDSL_Est/Lipase"/>
</dbReference>
<dbReference type="Gene3D" id="3.40.50.1110">
    <property type="entry name" value="SGNH hydrolase"/>
    <property type="match status" value="1"/>
</dbReference>
<comment type="caution">
    <text evidence="2">The sequence shown here is derived from an EMBL/GenBank/DDBJ whole genome shotgun (WGS) entry which is preliminary data.</text>
</comment>
<dbReference type="InterPro" id="IPR036514">
    <property type="entry name" value="SGNH_hydro_sf"/>
</dbReference>
<evidence type="ECO:0000313" key="3">
    <source>
        <dbReference type="Proteomes" id="UP001151518"/>
    </source>
</evidence>
<accession>A0A9W8GBH2</accession>
<reference evidence="2" key="1">
    <citation type="submission" date="2022-07" db="EMBL/GenBank/DDBJ databases">
        <title>Phylogenomic reconstructions and comparative analyses of Kickxellomycotina fungi.</title>
        <authorList>
            <person name="Reynolds N.K."/>
            <person name="Stajich J.E."/>
            <person name="Barry K."/>
            <person name="Grigoriev I.V."/>
            <person name="Crous P."/>
            <person name="Smith M.E."/>
        </authorList>
    </citation>
    <scope>NUCLEOTIDE SEQUENCE</scope>
    <source>
        <strain evidence="2">NRRL 3115</strain>
    </source>
</reference>
<dbReference type="Pfam" id="PF00657">
    <property type="entry name" value="Lipase_GDSL"/>
    <property type="match status" value="1"/>
</dbReference>
<dbReference type="EMBL" id="JANBTW010000006">
    <property type="protein sequence ID" value="KAJ2680188.1"/>
    <property type="molecule type" value="Genomic_DNA"/>
</dbReference>
<gene>
    <name evidence="2" type="ORF">GGI25_000781</name>
</gene>
<dbReference type="Proteomes" id="UP001151518">
    <property type="component" value="Unassembled WGS sequence"/>
</dbReference>
<dbReference type="InterPro" id="IPR001087">
    <property type="entry name" value="GDSL"/>
</dbReference>
<dbReference type="PANTHER" id="PTHR45648">
    <property type="entry name" value="GDSL LIPASE/ACYLHYDROLASE FAMILY PROTEIN (AFU_ORTHOLOGUE AFUA_4G14700)"/>
    <property type="match status" value="1"/>
</dbReference>
<organism evidence="2 3">
    <name type="scientific">Coemansia spiralis</name>
    <dbReference type="NCBI Taxonomy" id="417178"/>
    <lineage>
        <taxon>Eukaryota</taxon>
        <taxon>Fungi</taxon>
        <taxon>Fungi incertae sedis</taxon>
        <taxon>Zoopagomycota</taxon>
        <taxon>Kickxellomycotina</taxon>
        <taxon>Kickxellomycetes</taxon>
        <taxon>Kickxellales</taxon>
        <taxon>Kickxellaceae</taxon>
        <taxon>Coemansia</taxon>
    </lineage>
</organism>
<dbReference type="OrthoDB" id="1600564at2759"/>
<protein>
    <submittedName>
        <fullName evidence="2">Uncharacterized protein</fullName>
    </submittedName>
</protein>
<evidence type="ECO:0000256" key="1">
    <source>
        <dbReference type="ARBA" id="ARBA00022801"/>
    </source>
</evidence>
<proteinExistence type="predicted"/>
<name>A0A9W8GBH2_9FUNG</name>
<dbReference type="GO" id="GO:0016788">
    <property type="term" value="F:hydrolase activity, acting on ester bonds"/>
    <property type="evidence" value="ECO:0007669"/>
    <property type="project" value="InterPro"/>
</dbReference>
<dbReference type="SUPFAM" id="SSF52266">
    <property type="entry name" value="SGNH hydrolase"/>
    <property type="match status" value="1"/>
</dbReference>
<dbReference type="PANTHER" id="PTHR45648:SF22">
    <property type="entry name" value="GDSL LIPASE_ACYLHYDROLASE FAMILY PROTEIN (AFU_ORTHOLOGUE AFUA_4G14700)"/>
    <property type="match status" value="1"/>
</dbReference>
<sequence length="285" mass="30982">MTHGTYPSANEVYWQGRYCNGKAWVDHLEDLSGFSPALNLAHGNATIDNSIVSGTVPMPPDGKRKEVPSVVDQVIQLKDLVGQLTPTDVVFVQAGSNDLNSLVTDELSSSPPSYITKREFTPQLLAQRLRAAVHQLCINAGARNVVILNVRSREDYPSILALNDPKNQELTFRLTHELNAAIADEIVSLQNALGHVYSIAVFDTYTFQKKIVENPTAFGIDPDVRTPCFSANISSPSSVKDTDAPLLLNPESQLFLDGAHLAKRAQALLAAEIIKLLALQAIASN</sequence>
<evidence type="ECO:0000313" key="2">
    <source>
        <dbReference type="EMBL" id="KAJ2680188.1"/>
    </source>
</evidence>